<dbReference type="GO" id="GO:0043041">
    <property type="term" value="P:amino acid activation for nonribosomal peptide biosynthetic process"/>
    <property type="evidence" value="ECO:0007669"/>
    <property type="project" value="TreeGrafter"/>
</dbReference>
<dbReference type="PANTHER" id="PTHR45527:SF1">
    <property type="entry name" value="FATTY ACID SYNTHASE"/>
    <property type="match status" value="1"/>
</dbReference>
<comment type="caution">
    <text evidence="2">The sequence shown here is derived from an EMBL/GenBank/DDBJ whole genome shotgun (WGS) entry which is preliminary data.</text>
</comment>
<proteinExistence type="predicted"/>
<sequence length="111" mass="11913">LHPESPALSFEAQTLAYGELNRRANRLAHHLIEQGVRPETRVGVAVERGIDLVVALLGILKAGGAYVPLDPEYPADRIAYMVQDSRLSLVLTQSHLQASVALPAGVAVLPL</sequence>
<reference evidence="2 3" key="1">
    <citation type="submission" date="2014-12" db="EMBL/GenBank/DDBJ databases">
        <title>16Stimator: statistical estimation of ribosomal gene copy numbers from draft genome assemblies.</title>
        <authorList>
            <person name="Perisin M.A."/>
            <person name="Vetter M."/>
            <person name="Gilbert J.A."/>
            <person name="Bergelson J."/>
        </authorList>
    </citation>
    <scope>NUCLEOTIDE SEQUENCE [LARGE SCALE GENOMIC DNA]</scope>
    <source>
        <strain evidence="2 3">MEDvA23</strain>
    </source>
</reference>
<accession>A0A0D0M646</accession>
<dbReference type="AlphaFoldDB" id="A0A0D0M646"/>
<dbReference type="RefSeq" id="WP_042581176.1">
    <property type="nucleotide sequence ID" value="NZ_JXQQ01000062.1"/>
</dbReference>
<dbReference type="Pfam" id="PF00501">
    <property type="entry name" value="AMP-binding"/>
    <property type="match status" value="1"/>
</dbReference>
<feature type="non-terminal residue" evidence="2">
    <location>
        <position position="111"/>
    </location>
</feature>
<feature type="non-terminal residue" evidence="2">
    <location>
        <position position="1"/>
    </location>
</feature>
<evidence type="ECO:0000259" key="1">
    <source>
        <dbReference type="Pfam" id="PF00501"/>
    </source>
</evidence>
<dbReference type="Gene3D" id="3.40.50.12780">
    <property type="entry name" value="N-terminal domain of ligase-like"/>
    <property type="match status" value="1"/>
</dbReference>
<dbReference type="SUPFAM" id="SSF56801">
    <property type="entry name" value="Acetyl-CoA synthetase-like"/>
    <property type="match status" value="1"/>
</dbReference>
<dbReference type="EMBL" id="JXQQ01000062">
    <property type="protein sequence ID" value="KIQ26064.1"/>
    <property type="molecule type" value="Genomic_DNA"/>
</dbReference>
<dbReference type="PANTHER" id="PTHR45527">
    <property type="entry name" value="NONRIBOSOMAL PEPTIDE SYNTHETASE"/>
    <property type="match status" value="1"/>
</dbReference>
<name>A0A0D0M646_VARPD</name>
<evidence type="ECO:0000313" key="3">
    <source>
        <dbReference type="Proteomes" id="UP000032067"/>
    </source>
</evidence>
<dbReference type="GO" id="GO:0005829">
    <property type="term" value="C:cytosol"/>
    <property type="evidence" value="ECO:0007669"/>
    <property type="project" value="TreeGrafter"/>
</dbReference>
<feature type="domain" description="AMP-dependent synthetase/ligase" evidence="1">
    <location>
        <begin position="2"/>
        <end position="96"/>
    </location>
</feature>
<evidence type="ECO:0000313" key="2">
    <source>
        <dbReference type="EMBL" id="KIQ26064.1"/>
    </source>
</evidence>
<dbReference type="InterPro" id="IPR000873">
    <property type="entry name" value="AMP-dep_synth/lig_dom"/>
</dbReference>
<dbReference type="Proteomes" id="UP000032067">
    <property type="component" value="Unassembled WGS sequence"/>
</dbReference>
<dbReference type="OrthoDB" id="6297021at2"/>
<dbReference type="GO" id="GO:0009366">
    <property type="term" value="C:enterobactin synthetase complex"/>
    <property type="evidence" value="ECO:0007669"/>
    <property type="project" value="TreeGrafter"/>
</dbReference>
<dbReference type="InterPro" id="IPR042099">
    <property type="entry name" value="ANL_N_sf"/>
</dbReference>
<dbReference type="FunFam" id="3.40.50.980:FF:000001">
    <property type="entry name" value="Non-ribosomal peptide synthetase"/>
    <property type="match status" value="1"/>
</dbReference>
<organism evidence="2 3">
    <name type="scientific">Variovorax paradoxus</name>
    <dbReference type="NCBI Taxonomy" id="34073"/>
    <lineage>
        <taxon>Bacteria</taxon>
        <taxon>Pseudomonadati</taxon>
        <taxon>Pseudomonadota</taxon>
        <taxon>Betaproteobacteria</taxon>
        <taxon>Burkholderiales</taxon>
        <taxon>Comamonadaceae</taxon>
        <taxon>Variovorax</taxon>
    </lineage>
</organism>
<dbReference type="GO" id="GO:0009239">
    <property type="term" value="P:enterobactin biosynthetic process"/>
    <property type="evidence" value="ECO:0007669"/>
    <property type="project" value="TreeGrafter"/>
</dbReference>
<gene>
    <name evidence="2" type="ORF">RT97_23110</name>
</gene>
<protein>
    <recommendedName>
        <fullName evidence="1">AMP-dependent synthetase/ligase domain-containing protein</fullName>
    </recommendedName>
</protein>
<dbReference type="GO" id="GO:0031177">
    <property type="term" value="F:phosphopantetheine binding"/>
    <property type="evidence" value="ECO:0007669"/>
    <property type="project" value="TreeGrafter"/>
</dbReference>
<dbReference type="GO" id="GO:0047527">
    <property type="term" value="F:2,3-dihydroxybenzoate-serine ligase activity"/>
    <property type="evidence" value="ECO:0007669"/>
    <property type="project" value="TreeGrafter"/>
</dbReference>